<dbReference type="InterPro" id="IPR011006">
    <property type="entry name" value="CheY-like_superfamily"/>
</dbReference>
<dbReference type="Pfam" id="PF00072">
    <property type="entry name" value="Response_reg"/>
    <property type="match status" value="1"/>
</dbReference>
<dbReference type="Proteomes" id="UP001595776">
    <property type="component" value="Unassembled WGS sequence"/>
</dbReference>
<evidence type="ECO:0000256" key="3">
    <source>
        <dbReference type="ARBA" id="ARBA00022553"/>
    </source>
</evidence>
<keyword evidence="5" id="KW-0547">Nucleotide-binding</keyword>
<gene>
    <name evidence="14" type="ORF">ACFO5Q_04930</name>
</gene>
<dbReference type="InterPro" id="IPR008207">
    <property type="entry name" value="Sig_transdc_His_kin_Hpt_dom"/>
</dbReference>
<comment type="subcellular location">
    <subcellularLocation>
        <location evidence="1">Cell membrane</location>
        <topology evidence="1">Multi-pass membrane protein</topology>
    </subcellularLocation>
</comment>
<keyword evidence="8" id="KW-0902">Two-component regulatory system</keyword>
<evidence type="ECO:0000256" key="9">
    <source>
        <dbReference type="ARBA" id="ARBA00023136"/>
    </source>
</evidence>
<keyword evidence="6" id="KW-0067">ATP-binding</keyword>
<keyword evidence="9" id="KW-0472">Membrane</keyword>
<dbReference type="InterPro" id="IPR001789">
    <property type="entry name" value="Sig_transdc_resp-reg_receiver"/>
</dbReference>
<dbReference type="Gene3D" id="1.20.120.160">
    <property type="entry name" value="HPT domain"/>
    <property type="match status" value="1"/>
</dbReference>
<evidence type="ECO:0000256" key="10">
    <source>
        <dbReference type="PROSITE-ProRule" id="PRU00110"/>
    </source>
</evidence>
<evidence type="ECO:0000259" key="13">
    <source>
        <dbReference type="PROSITE" id="PS50894"/>
    </source>
</evidence>
<keyword evidence="4" id="KW-0812">Transmembrane</keyword>
<dbReference type="CDD" id="cd17546">
    <property type="entry name" value="REC_hyHK_CKI1_RcsC-like"/>
    <property type="match status" value="1"/>
</dbReference>
<dbReference type="Gene3D" id="3.40.50.2300">
    <property type="match status" value="1"/>
</dbReference>
<dbReference type="SMART" id="SM00448">
    <property type="entry name" value="REC"/>
    <property type="match status" value="1"/>
</dbReference>
<protein>
    <submittedName>
        <fullName evidence="14">Response regulator</fullName>
    </submittedName>
</protein>
<evidence type="ECO:0000256" key="2">
    <source>
        <dbReference type="ARBA" id="ARBA00022475"/>
    </source>
</evidence>
<evidence type="ECO:0000259" key="12">
    <source>
        <dbReference type="PROSITE" id="PS50110"/>
    </source>
</evidence>
<comment type="caution">
    <text evidence="14">The sequence shown here is derived from an EMBL/GenBank/DDBJ whole genome shotgun (WGS) entry which is preliminary data.</text>
</comment>
<evidence type="ECO:0000313" key="14">
    <source>
        <dbReference type="EMBL" id="MFC4347181.1"/>
    </source>
</evidence>
<dbReference type="PROSITE" id="PS50894">
    <property type="entry name" value="HPT"/>
    <property type="match status" value="1"/>
</dbReference>
<dbReference type="PANTHER" id="PTHR45339">
    <property type="entry name" value="HYBRID SIGNAL TRANSDUCTION HISTIDINE KINASE J"/>
    <property type="match status" value="1"/>
</dbReference>
<evidence type="ECO:0000256" key="7">
    <source>
        <dbReference type="ARBA" id="ARBA00022989"/>
    </source>
</evidence>
<evidence type="ECO:0000256" key="4">
    <source>
        <dbReference type="ARBA" id="ARBA00022692"/>
    </source>
</evidence>
<feature type="domain" description="Response regulatory" evidence="12">
    <location>
        <begin position="29"/>
        <end position="146"/>
    </location>
</feature>
<dbReference type="SUPFAM" id="SSF52172">
    <property type="entry name" value="CheY-like"/>
    <property type="match status" value="1"/>
</dbReference>
<reference evidence="15" key="1">
    <citation type="journal article" date="2019" name="Int. J. Syst. Evol. Microbiol.">
        <title>The Global Catalogue of Microorganisms (GCM) 10K type strain sequencing project: providing services to taxonomists for standard genome sequencing and annotation.</title>
        <authorList>
            <consortium name="The Broad Institute Genomics Platform"/>
            <consortium name="The Broad Institute Genome Sequencing Center for Infectious Disease"/>
            <person name="Wu L."/>
            <person name="Ma J."/>
        </authorList>
    </citation>
    <scope>NUCLEOTIDE SEQUENCE [LARGE SCALE GENOMIC DNA]</scope>
    <source>
        <strain evidence="15">CGMCC 1.15304</strain>
    </source>
</reference>
<keyword evidence="3 11" id="KW-0597">Phosphoprotein</keyword>
<dbReference type="PANTHER" id="PTHR45339:SF1">
    <property type="entry name" value="HYBRID SIGNAL TRANSDUCTION HISTIDINE KINASE J"/>
    <property type="match status" value="1"/>
</dbReference>
<feature type="domain" description="HPt" evidence="13">
    <location>
        <begin position="185"/>
        <end position="278"/>
    </location>
</feature>
<dbReference type="EMBL" id="JBHSCR010000003">
    <property type="protein sequence ID" value="MFC4347181.1"/>
    <property type="molecule type" value="Genomic_DNA"/>
</dbReference>
<evidence type="ECO:0000256" key="11">
    <source>
        <dbReference type="PROSITE-ProRule" id="PRU00169"/>
    </source>
</evidence>
<name>A0ABV8U7K1_9PROT</name>
<evidence type="ECO:0000256" key="1">
    <source>
        <dbReference type="ARBA" id="ARBA00004651"/>
    </source>
</evidence>
<dbReference type="RefSeq" id="WP_068149847.1">
    <property type="nucleotide sequence ID" value="NZ_JBHSCR010000003.1"/>
</dbReference>
<keyword evidence="15" id="KW-1185">Reference proteome</keyword>
<dbReference type="SUPFAM" id="SSF47226">
    <property type="entry name" value="Histidine-containing phosphotransfer domain, HPT domain"/>
    <property type="match status" value="1"/>
</dbReference>
<dbReference type="PROSITE" id="PS50110">
    <property type="entry name" value="RESPONSE_REGULATORY"/>
    <property type="match status" value="1"/>
</dbReference>
<dbReference type="InterPro" id="IPR036641">
    <property type="entry name" value="HPT_dom_sf"/>
</dbReference>
<keyword evidence="2" id="KW-1003">Cell membrane</keyword>
<sequence length="285" mass="31504">MQDDTKKTSPITEKTSTAEIAMPDVGGARILVVEDNPVMGQIIEKLLAAFSVQHDRVCDGLQAIEAAREHDYALILMDILMPKMGGVRATKEIRKLSPHYKNLPIIAVTAKVSERDIDQYLSEGMSGVVKKPINRLNLATVMKEHLGISEQQENAGTDDSEETFYQGDELDILNWETLNEYRAILKDKFKHFLKDYLVAGPDLLAAVGQAIEAGDAEGVQFHAHKFKSTSQVFGAEAVSDLAAKLEIMGKKGDIAGALPTFHELHIAFERAQHALRKKLVLLQNM</sequence>
<evidence type="ECO:0000256" key="8">
    <source>
        <dbReference type="ARBA" id="ARBA00023012"/>
    </source>
</evidence>
<evidence type="ECO:0000313" key="15">
    <source>
        <dbReference type="Proteomes" id="UP001595776"/>
    </source>
</evidence>
<proteinExistence type="predicted"/>
<keyword evidence="7" id="KW-1133">Transmembrane helix</keyword>
<feature type="modified residue" description="4-aspartylphosphate" evidence="11">
    <location>
        <position position="78"/>
    </location>
</feature>
<accession>A0ABV8U7K1</accession>
<dbReference type="Pfam" id="PF01627">
    <property type="entry name" value="Hpt"/>
    <property type="match status" value="1"/>
</dbReference>
<evidence type="ECO:0000256" key="6">
    <source>
        <dbReference type="ARBA" id="ARBA00022840"/>
    </source>
</evidence>
<organism evidence="14 15">
    <name type="scientific">Kordiimonas lipolytica</name>
    <dbReference type="NCBI Taxonomy" id="1662421"/>
    <lineage>
        <taxon>Bacteria</taxon>
        <taxon>Pseudomonadati</taxon>
        <taxon>Pseudomonadota</taxon>
        <taxon>Alphaproteobacteria</taxon>
        <taxon>Kordiimonadales</taxon>
        <taxon>Kordiimonadaceae</taxon>
        <taxon>Kordiimonas</taxon>
    </lineage>
</organism>
<feature type="modified residue" description="Phosphohistidine" evidence="10">
    <location>
        <position position="224"/>
    </location>
</feature>
<evidence type="ECO:0000256" key="5">
    <source>
        <dbReference type="ARBA" id="ARBA00022741"/>
    </source>
</evidence>